<sequence length="73" mass="8346">MWLFLGLLALLASPLAIMLIREKFGWDTNRFYGDELNKEKRTLKDEAYNKSAKHVSGHDFGGSNHNHEGDGFH</sequence>
<evidence type="ECO:0000256" key="1">
    <source>
        <dbReference type="SAM" id="MobiDB-lite"/>
    </source>
</evidence>
<name>A0A1H4FQ47_9BACI</name>
<organism evidence="2 3">
    <name type="scientific">Thalassobacillus cyri</name>
    <dbReference type="NCBI Taxonomy" id="571932"/>
    <lineage>
        <taxon>Bacteria</taxon>
        <taxon>Bacillati</taxon>
        <taxon>Bacillota</taxon>
        <taxon>Bacilli</taxon>
        <taxon>Bacillales</taxon>
        <taxon>Bacillaceae</taxon>
        <taxon>Thalassobacillus</taxon>
    </lineage>
</organism>
<dbReference type="AlphaFoldDB" id="A0A1H4FQ47"/>
<dbReference type="Proteomes" id="UP000198584">
    <property type="component" value="Unassembled WGS sequence"/>
</dbReference>
<evidence type="ECO:0000313" key="2">
    <source>
        <dbReference type="EMBL" id="SEA98950.1"/>
    </source>
</evidence>
<reference evidence="2 3" key="1">
    <citation type="submission" date="2016-10" db="EMBL/GenBank/DDBJ databases">
        <authorList>
            <person name="de Groot N.N."/>
        </authorList>
    </citation>
    <scope>NUCLEOTIDE SEQUENCE [LARGE SCALE GENOMIC DNA]</scope>
    <source>
        <strain evidence="2 3">CCM7597</strain>
    </source>
</reference>
<dbReference type="OrthoDB" id="2973147at2"/>
<proteinExistence type="predicted"/>
<dbReference type="RefSeq" id="WP_093045634.1">
    <property type="nucleotide sequence ID" value="NZ_FNQR01000012.1"/>
</dbReference>
<evidence type="ECO:0000313" key="3">
    <source>
        <dbReference type="Proteomes" id="UP000198584"/>
    </source>
</evidence>
<dbReference type="EMBL" id="FNQR01000012">
    <property type="protein sequence ID" value="SEA98950.1"/>
    <property type="molecule type" value="Genomic_DNA"/>
</dbReference>
<dbReference type="STRING" id="571932.SAMN05421743_11238"/>
<gene>
    <name evidence="2" type="ORF">SAMN05421743_11238</name>
</gene>
<accession>A0A1H4FQ47</accession>
<keyword evidence="3" id="KW-1185">Reference proteome</keyword>
<feature type="region of interest" description="Disordered" evidence="1">
    <location>
        <begin position="53"/>
        <end position="73"/>
    </location>
</feature>
<protein>
    <submittedName>
        <fullName evidence="2">Uncharacterized protein</fullName>
    </submittedName>
</protein>